<dbReference type="PROSITE" id="PS00911">
    <property type="entry name" value="DHODEHASE_1"/>
    <property type="match status" value="1"/>
</dbReference>
<evidence type="ECO:0000256" key="2">
    <source>
        <dbReference type="ARBA" id="ARBA00003616"/>
    </source>
</evidence>
<dbReference type="RefSeq" id="WP_097784094.1">
    <property type="nucleotide sequence ID" value="NZ_NMTV01000231.1"/>
</dbReference>
<dbReference type="CDD" id="cd04740">
    <property type="entry name" value="DHOD_1B_like"/>
    <property type="match status" value="1"/>
</dbReference>
<gene>
    <name evidence="14" type="ORF">CGS55_17065</name>
</gene>
<dbReference type="SUPFAM" id="SSF51395">
    <property type="entry name" value="FMN-linked oxidoreductases"/>
    <property type="match status" value="1"/>
</dbReference>
<organism evidence="14 15">
    <name type="scientific">Faecalibacterium prausnitzii</name>
    <dbReference type="NCBI Taxonomy" id="853"/>
    <lineage>
        <taxon>Bacteria</taxon>
        <taxon>Bacillati</taxon>
        <taxon>Bacillota</taxon>
        <taxon>Clostridia</taxon>
        <taxon>Eubacteriales</taxon>
        <taxon>Oscillospiraceae</taxon>
        <taxon>Faecalibacterium</taxon>
    </lineage>
</organism>
<comment type="function">
    <text evidence="2">Catalyzes the conversion of dihydroorotate to orotate with NAD(+) as electron acceptor.</text>
</comment>
<comment type="cofactor">
    <cofactor evidence="1">
        <name>FMN</name>
        <dbReference type="ChEBI" id="CHEBI:58210"/>
    </cofactor>
</comment>
<dbReference type="InterPro" id="IPR049622">
    <property type="entry name" value="Dihydroorotate_DH_I"/>
</dbReference>
<dbReference type="NCBIfam" id="TIGR01037">
    <property type="entry name" value="pyrD_sub1_fam"/>
    <property type="match status" value="1"/>
</dbReference>
<dbReference type="GO" id="GO:0044205">
    <property type="term" value="P:'de novo' UMP biosynthetic process"/>
    <property type="evidence" value="ECO:0007669"/>
    <property type="project" value="UniProtKB-UniPathway"/>
</dbReference>
<evidence type="ECO:0000256" key="3">
    <source>
        <dbReference type="ARBA" id="ARBA00004715"/>
    </source>
</evidence>
<dbReference type="InterPro" id="IPR033888">
    <property type="entry name" value="DHOD_1B"/>
</dbReference>
<comment type="caution">
    <text evidence="14">The sequence shown here is derived from an EMBL/GenBank/DDBJ whole genome shotgun (WGS) entry which is preliminary data.</text>
</comment>
<evidence type="ECO:0000259" key="13">
    <source>
        <dbReference type="Pfam" id="PF01180"/>
    </source>
</evidence>
<evidence type="ECO:0000256" key="4">
    <source>
        <dbReference type="ARBA" id="ARBA00012061"/>
    </source>
</evidence>
<evidence type="ECO:0000256" key="10">
    <source>
        <dbReference type="ARBA" id="ARBA00029718"/>
    </source>
</evidence>
<dbReference type="AlphaFoldDB" id="A0A2A6ZVF2"/>
<dbReference type="NCBIfam" id="NF005574">
    <property type="entry name" value="PRK07259.1"/>
    <property type="match status" value="1"/>
</dbReference>
<keyword evidence="6" id="KW-0285">Flavoprotein</keyword>
<dbReference type="PANTHER" id="PTHR48109:SF1">
    <property type="entry name" value="DIHYDROOROTATE DEHYDROGENASE (FUMARATE)"/>
    <property type="match status" value="1"/>
</dbReference>
<dbReference type="InterPro" id="IPR050074">
    <property type="entry name" value="DHO_dehydrogenase"/>
</dbReference>
<accession>A0A2A6ZVF2</accession>
<evidence type="ECO:0000313" key="14">
    <source>
        <dbReference type="EMBL" id="PDX70817.1"/>
    </source>
</evidence>
<dbReference type="GO" id="GO:0004589">
    <property type="term" value="F:dihydroorotate dehydrogenase (NAD+) activity"/>
    <property type="evidence" value="ECO:0007669"/>
    <property type="project" value="UniProtKB-EC"/>
</dbReference>
<evidence type="ECO:0000256" key="9">
    <source>
        <dbReference type="ARBA" id="ARBA00023002"/>
    </source>
</evidence>
<keyword evidence="9" id="KW-0560">Oxidoreductase</keyword>
<evidence type="ECO:0000256" key="8">
    <source>
        <dbReference type="ARBA" id="ARBA00022975"/>
    </source>
</evidence>
<evidence type="ECO:0000256" key="5">
    <source>
        <dbReference type="ARBA" id="ARBA00018101"/>
    </source>
</evidence>
<feature type="non-terminal residue" evidence="14">
    <location>
        <position position="247"/>
    </location>
</feature>
<protein>
    <recommendedName>
        <fullName evidence="5">Dihydroorotate dehydrogenase B (NAD(+)), catalytic subunit</fullName>
        <ecNumber evidence="4">1.3.1.14</ecNumber>
    </recommendedName>
    <alternativeName>
        <fullName evidence="10">Dihydroorotate oxidase B</fullName>
    </alternativeName>
    <alternativeName>
        <fullName evidence="11">Orotate reductase (NADH)</fullName>
    </alternativeName>
</protein>
<evidence type="ECO:0000256" key="1">
    <source>
        <dbReference type="ARBA" id="ARBA00001917"/>
    </source>
</evidence>
<dbReference type="InterPro" id="IPR005720">
    <property type="entry name" value="Dihydroorotate_DH_cat"/>
</dbReference>
<comment type="catalytic activity">
    <reaction evidence="12">
        <text>(S)-dihydroorotate + NAD(+) = orotate + NADH + H(+)</text>
        <dbReference type="Rhea" id="RHEA:13513"/>
        <dbReference type="ChEBI" id="CHEBI:15378"/>
        <dbReference type="ChEBI" id="CHEBI:30839"/>
        <dbReference type="ChEBI" id="CHEBI:30864"/>
        <dbReference type="ChEBI" id="CHEBI:57540"/>
        <dbReference type="ChEBI" id="CHEBI:57945"/>
        <dbReference type="EC" id="1.3.1.14"/>
    </reaction>
</comment>
<dbReference type="Gene3D" id="3.20.20.70">
    <property type="entry name" value="Aldolase class I"/>
    <property type="match status" value="1"/>
</dbReference>
<dbReference type="EC" id="1.3.1.14" evidence="4"/>
<dbReference type="InterPro" id="IPR013785">
    <property type="entry name" value="Aldolase_TIM"/>
</dbReference>
<dbReference type="GO" id="GO:0006207">
    <property type="term" value="P:'de novo' pyrimidine nucleobase biosynthetic process"/>
    <property type="evidence" value="ECO:0007669"/>
    <property type="project" value="InterPro"/>
</dbReference>
<evidence type="ECO:0000256" key="11">
    <source>
        <dbReference type="ARBA" id="ARBA00032046"/>
    </source>
</evidence>
<dbReference type="UniPathway" id="UPA00070"/>
<evidence type="ECO:0000256" key="7">
    <source>
        <dbReference type="ARBA" id="ARBA00022643"/>
    </source>
</evidence>
<evidence type="ECO:0000313" key="15">
    <source>
        <dbReference type="Proteomes" id="UP000219901"/>
    </source>
</evidence>
<dbReference type="InterPro" id="IPR001295">
    <property type="entry name" value="Dihydroorotate_DH_CS"/>
</dbReference>
<sequence>MKSENRLAISLPGLDLKNPIIPASGCFGFGQEYSKYYDLDKLGSIMIKATTANPRFGNPTPRVAETPSGMLNAIGLQNPGVDAVLSEKLPWLQEHYPELPIIANVAGFSNEEYAEVSHKISKASNVKAIELNISCPNVDHGNNGLLIGQVPELAYAAVKASVSHSDVPVYVKLTPSVADITSVAKAVEDAGATGFTMINTLVGTRYDLATRKPIIANGQGGMSGPAVFPVALKLIRQVALASDLPII</sequence>
<dbReference type="GO" id="GO:0005737">
    <property type="term" value="C:cytoplasm"/>
    <property type="evidence" value="ECO:0007669"/>
    <property type="project" value="InterPro"/>
</dbReference>
<dbReference type="EMBL" id="NMTV01000231">
    <property type="protein sequence ID" value="PDX70817.1"/>
    <property type="molecule type" value="Genomic_DNA"/>
</dbReference>
<comment type="pathway">
    <text evidence="3">Pyrimidine metabolism; UMP biosynthesis via de novo pathway; orotate from (S)-dihydroorotate (NAD(+) route): step 1/1.</text>
</comment>
<evidence type="ECO:0000256" key="12">
    <source>
        <dbReference type="ARBA" id="ARBA00048996"/>
    </source>
</evidence>
<keyword evidence="8" id="KW-0665">Pyrimidine biosynthesis</keyword>
<dbReference type="Pfam" id="PF01180">
    <property type="entry name" value="DHO_dh"/>
    <property type="match status" value="1"/>
</dbReference>
<dbReference type="PANTHER" id="PTHR48109">
    <property type="entry name" value="DIHYDROOROTATE DEHYDROGENASE (QUINONE), MITOCHONDRIAL-RELATED"/>
    <property type="match status" value="1"/>
</dbReference>
<name>A0A2A6ZVF2_9FIRM</name>
<dbReference type="Proteomes" id="UP000219901">
    <property type="component" value="Unassembled WGS sequence"/>
</dbReference>
<feature type="domain" description="Dihydroorotate dehydrogenase catalytic" evidence="13">
    <location>
        <begin position="7"/>
        <end position="247"/>
    </location>
</feature>
<proteinExistence type="predicted"/>
<keyword evidence="7" id="KW-0288">FMN</keyword>
<reference evidence="14 15" key="1">
    <citation type="journal article" date="2017" name="Front. Microbiol.">
        <title>New Insights into the Diversity of the Genus Faecalibacterium.</title>
        <authorList>
            <person name="Benevides L."/>
            <person name="Burman S."/>
            <person name="Martin R."/>
            <person name="Robert V."/>
            <person name="Thomas M."/>
            <person name="Miquel S."/>
            <person name="Chain F."/>
            <person name="Sokol H."/>
            <person name="Bermudez-Humaran L.G."/>
            <person name="Morrison M."/>
            <person name="Langella P."/>
            <person name="Azevedo V.A."/>
            <person name="Chatel J.M."/>
            <person name="Soares S."/>
        </authorList>
    </citation>
    <scope>NUCLEOTIDE SEQUENCE [LARGE SCALE GENOMIC DNA]</scope>
    <source>
        <strain evidence="14 15">CNCM I 4546</strain>
    </source>
</reference>
<evidence type="ECO:0000256" key="6">
    <source>
        <dbReference type="ARBA" id="ARBA00022630"/>
    </source>
</evidence>